<dbReference type="GO" id="GO:0016787">
    <property type="term" value="F:hydrolase activity"/>
    <property type="evidence" value="ECO:0007669"/>
    <property type="project" value="TreeGrafter"/>
</dbReference>
<name>A0A1U7D9U4_9RHOB</name>
<dbReference type="Proteomes" id="UP000186559">
    <property type="component" value="Chromosome"/>
</dbReference>
<reference evidence="1 2" key="1">
    <citation type="submission" date="2016-03" db="EMBL/GenBank/DDBJ databases">
        <title>Deep-sea bacteria in the southern Pacific.</title>
        <authorList>
            <person name="Tang K."/>
        </authorList>
    </citation>
    <scope>NUCLEOTIDE SEQUENCE [LARGE SCALE GENOMIC DNA]</scope>
    <source>
        <strain evidence="1 2">JLT2016</strain>
    </source>
</reference>
<dbReference type="PANTHER" id="PTHR10426">
    <property type="entry name" value="STRICTOSIDINE SYNTHASE-RELATED"/>
    <property type="match status" value="1"/>
</dbReference>
<organism evidence="1 2">
    <name type="scientific">Salipiger profundus</name>
    <dbReference type="NCBI Taxonomy" id="1229727"/>
    <lineage>
        <taxon>Bacteria</taxon>
        <taxon>Pseudomonadati</taxon>
        <taxon>Pseudomonadota</taxon>
        <taxon>Alphaproteobacteria</taxon>
        <taxon>Rhodobacterales</taxon>
        <taxon>Roseobacteraceae</taxon>
        <taxon>Salipiger</taxon>
    </lineage>
</organism>
<sequence length="360" mass="38551">MLGFVRNRMDAFFGRNQYSTSVPSMDGPWHPNELLETAEVRFRLEDLDNLCAAPDGLYCSSGSTVYRVSDTGPLPAHEMSAPVTCLAAAADGTLAVGLEGKGIELVGGSHHGKTFGELACPTDAVFTDATTLVVTVGSDSRLPSDWKHDLVGKGRSGSVWRIDVVSGKSACLASGLAWPAGVAVKEDGTLVVSEAWKCRLVTIPAEGGTPTEALADLSAYPCRIRRMASGDFLLSLFAPRNQLLEFILQENRFRKRMMNEIDPEHWMAPSLRSRQSFLEPLQGGGVIQMGILKPWSPARSYGLVAHLSPELVPAFSWHSRANGQMHGTTSVAQWNGALLVGARGGGAALVLPAEEGDMFA</sequence>
<dbReference type="AlphaFoldDB" id="A0A1U7D9U4"/>
<dbReference type="Gene3D" id="2.120.10.30">
    <property type="entry name" value="TolB, C-terminal domain"/>
    <property type="match status" value="1"/>
</dbReference>
<dbReference type="InterPro" id="IPR011042">
    <property type="entry name" value="6-blade_b-propeller_TolB-like"/>
</dbReference>
<dbReference type="KEGG" id="tpro:Ga0080559_TMP4138"/>
<evidence type="ECO:0000313" key="1">
    <source>
        <dbReference type="EMBL" id="APX24934.1"/>
    </source>
</evidence>
<dbReference type="OrthoDB" id="8872498at2"/>
<dbReference type="STRING" id="1229727.Ga0080559_TMP4138"/>
<evidence type="ECO:0000313" key="2">
    <source>
        <dbReference type="Proteomes" id="UP000186559"/>
    </source>
</evidence>
<gene>
    <name evidence="1" type="ORF">Ga0080559_TMP4138</name>
</gene>
<accession>A0A1U7D9U4</accession>
<dbReference type="SUPFAM" id="SSF63829">
    <property type="entry name" value="Calcium-dependent phosphotriesterase"/>
    <property type="match status" value="1"/>
</dbReference>
<keyword evidence="2" id="KW-1185">Reference proteome</keyword>
<protein>
    <recommendedName>
        <fullName evidence="3">Strictosidine synthase</fullName>
    </recommendedName>
</protein>
<dbReference type="RefSeq" id="WP_017466898.1">
    <property type="nucleotide sequence ID" value="NZ_BMEW01000001.1"/>
</dbReference>
<proteinExistence type="predicted"/>
<evidence type="ECO:0008006" key="3">
    <source>
        <dbReference type="Google" id="ProtNLM"/>
    </source>
</evidence>
<dbReference type="EMBL" id="CP014796">
    <property type="protein sequence ID" value="APX24934.1"/>
    <property type="molecule type" value="Genomic_DNA"/>
</dbReference>
<dbReference type="PANTHER" id="PTHR10426:SF88">
    <property type="entry name" value="ADIPOCYTE PLASMA MEMBRANE-ASSOCIATED PROTEIN HEMOMUCIN-RELATED"/>
    <property type="match status" value="1"/>
</dbReference>